<dbReference type="InterPro" id="IPR041698">
    <property type="entry name" value="Methyltransf_25"/>
</dbReference>
<proteinExistence type="predicted"/>
<dbReference type="Proteomes" id="UP000073492">
    <property type="component" value="Unassembled WGS sequence"/>
</dbReference>
<dbReference type="AlphaFoldDB" id="A0A139IDY6"/>
<dbReference type="Gene3D" id="3.40.50.150">
    <property type="entry name" value="Vaccinia Virus protein VP39"/>
    <property type="match status" value="1"/>
</dbReference>
<reference evidence="4 5" key="1">
    <citation type="submission" date="2015-07" db="EMBL/GenBank/DDBJ databases">
        <title>Comparative genomics of the Sigatoka disease complex on banana suggests a link between parallel evolutionary changes in Pseudocercospora fijiensis and Pseudocercospora eumusae and increased virulence on the banana host.</title>
        <authorList>
            <person name="Chang T.-C."/>
            <person name="Salvucci A."/>
            <person name="Crous P.W."/>
            <person name="Stergiopoulos I."/>
        </authorList>
    </citation>
    <scope>NUCLEOTIDE SEQUENCE [LARGE SCALE GENOMIC DNA]</scope>
    <source>
        <strain evidence="4 5">CBS 116634</strain>
    </source>
</reference>
<sequence length="252" mass="28470">MSKQYDAIGSRYAAFHELPLGQIQHPSTERVIGDVKGLKCLDLACGLGLWSQYLVSQGASHVVGVDISHGMIEGAKKSAVELPKEQSSRLTYLVADCSKPDLKVSEGPFDLVLGSWFLNYAQSYSDLVNMFRAISNNLKPGGRFVGVTTNAHCPMFRILDLRQYGFQVESLGTTEDGWKCKLTAFLEPEPFSFEYHHMLHDKYEDAAREAEMGEIRWHGYVLPQDERLEQGFWDKYQLRGHFNILSCCKPPE</sequence>
<dbReference type="Pfam" id="PF13649">
    <property type="entry name" value="Methyltransf_25"/>
    <property type="match status" value="1"/>
</dbReference>
<organism evidence="4 5">
    <name type="scientific">Pseudocercospora musae</name>
    <dbReference type="NCBI Taxonomy" id="113226"/>
    <lineage>
        <taxon>Eukaryota</taxon>
        <taxon>Fungi</taxon>
        <taxon>Dikarya</taxon>
        <taxon>Ascomycota</taxon>
        <taxon>Pezizomycotina</taxon>
        <taxon>Dothideomycetes</taxon>
        <taxon>Dothideomycetidae</taxon>
        <taxon>Mycosphaerellales</taxon>
        <taxon>Mycosphaerellaceae</taxon>
        <taxon>Pseudocercospora</taxon>
    </lineage>
</organism>
<evidence type="ECO:0000259" key="3">
    <source>
        <dbReference type="Pfam" id="PF13649"/>
    </source>
</evidence>
<protein>
    <recommendedName>
        <fullName evidence="3">Methyltransferase domain-containing protein</fullName>
    </recommendedName>
</protein>
<feature type="domain" description="Methyltransferase" evidence="3">
    <location>
        <begin position="41"/>
        <end position="142"/>
    </location>
</feature>
<keyword evidence="2" id="KW-0808">Transferase</keyword>
<comment type="caution">
    <text evidence="4">The sequence shown here is derived from an EMBL/GenBank/DDBJ whole genome shotgun (WGS) entry which is preliminary data.</text>
</comment>
<dbReference type="InterPro" id="IPR029063">
    <property type="entry name" value="SAM-dependent_MTases_sf"/>
</dbReference>
<keyword evidence="1" id="KW-0489">Methyltransferase</keyword>
<evidence type="ECO:0000256" key="1">
    <source>
        <dbReference type="ARBA" id="ARBA00022603"/>
    </source>
</evidence>
<keyword evidence="5" id="KW-1185">Reference proteome</keyword>
<dbReference type="CDD" id="cd02440">
    <property type="entry name" value="AdoMet_MTases"/>
    <property type="match status" value="1"/>
</dbReference>
<dbReference type="SUPFAM" id="SSF53335">
    <property type="entry name" value="S-adenosyl-L-methionine-dependent methyltransferases"/>
    <property type="match status" value="1"/>
</dbReference>
<gene>
    <name evidence="4" type="ORF">AC579_4043</name>
</gene>
<dbReference type="GO" id="GO:0008168">
    <property type="term" value="F:methyltransferase activity"/>
    <property type="evidence" value="ECO:0007669"/>
    <property type="project" value="UniProtKB-KW"/>
</dbReference>
<dbReference type="STRING" id="113226.A0A139IDY6"/>
<accession>A0A139IDY6</accession>
<evidence type="ECO:0000256" key="2">
    <source>
        <dbReference type="ARBA" id="ARBA00022679"/>
    </source>
</evidence>
<dbReference type="EMBL" id="LFZO01000134">
    <property type="protein sequence ID" value="KXT12963.1"/>
    <property type="molecule type" value="Genomic_DNA"/>
</dbReference>
<dbReference type="GO" id="GO:0032259">
    <property type="term" value="P:methylation"/>
    <property type="evidence" value="ECO:0007669"/>
    <property type="project" value="UniProtKB-KW"/>
</dbReference>
<dbReference type="PANTHER" id="PTHR43861">
    <property type="entry name" value="TRANS-ACONITATE 2-METHYLTRANSFERASE-RELATED"/>
    <property type="match status" value="1"/>
</dbReference>
<evidence type="ECO:0000313" key="4">
    <source>
        <dbReference type="EMBL" id="KXT12963.1"/>
    </source>
</evidence>
<dbReference type="OrthoDB" id="3647at2759"/>
<name>A0A139IDY6_9PEZI</name>
<evidence type="ECO:0000313" key="5">
    <source>
        <dbReference type="Proteomes" id="UP000073492"/>
    </source>
</evidence>
<dbReference type="PANTHER" id="PTHR43861:SF1">
    <property type="entry name" value="TRANS-ACONITATE 2-METHYLTRANSFERASE"/>
    <property type="match status" value="1"/>
</dbReference>